<evidence type="ECO:0000259" key="2">
    <source>
        <dbReference type="PROSITE" id="PS50878"/>
    </source>
</evidence>
<feature type="region of interest" description="Disordered" evidence="1">
    <location>
        <begin position="34"/>
        <end position="57"/>
    </location>
</feature>
<name>A0ABQ9HT00_9NEOP</name>
<dbReference type="PANTHER" id="PTHR19446">
    <property type="entry name" value="REVERSE TRANSCRIPTASES"/>
    <property type="match status" value="1"/>
</dbReference>
<accession>A0ABQ9HT00</accession>
<dbReference type="InterPro" id="IPR000477">
    <property type="entry name" value="RT_dom"/>
</dbReference>
<feature type="compositionally biased region" description="Basic and acidic residues" evidence="1">
    <location>
        <begin position="34"/>
        <end position="44"/>
    </location>
</feature>
<dbReference type="Proteomes" id="UP001159363">
    <property type="component" value="Chromosome X"/>
</dbReference>
<evidence type="ECO:0000256" key="1">
    <source>
        <dbReference type="SAM" id="MobiDB-lite"/>
    </source>
</evidence>
<dbReference type="Pfam" id="PF00078">
    <property type="entry name" value="RVT_1"/>
    <property type="match status" value="1"/>
</dbReference>
<gene>
    <name evidence="3" type="ORF">PR048_013577</name>
</gene>
<evidence type="ECO:0000313" key="4">
    <source>
        <dbReference type="Proteomes" id="UP001159363"/>
    </source>
</evidence>
<organism evidence="3 4">
    <name type="scientific">Dryococelus australis</name>
    <dbReference type="NCBI Taxonomy" id="614101"/>
    <lineage>
        <taxon>Eukaryota</taxon>
        <taxon>Metazoa</taxon>
        <taxon>Ecdysozoa</taxon>
        <taxon>Arthropoda</taxon>
        <taxon>Hexapoda</taxon>
        <taxon>Insecta</taxon>
        <taxon>Pterygota</taxon>
        <taxon>Neoptera</taxon>
        <taxon>Polyneoptera</taxon>
        <taxon>Phasmatodea</taxon>
        <taxon>Verophasmatodea</taxon>
        <taxon>Anareolatae</taxon>
        <taxon>Phasmatidae</taxon>
        <taxon>Eurycanthinae</taxon>
        <taxon>Dryococelus</taxon>
    </lineage>
</organism>
<feature type="domain" description="Reverse transcriptase" evidence="2">
    <location>
        <begin position="191"/>
        <end position="415"/>
    </location>
</feature>
<comment type="caution">
    <text evidence="3">The sequence shown here is derived from an EMBL/GenBank/DDBJ whole genome shotgun (WGS) entry which is preliminary data.</text>
</comment>
<dbReference type="PROSITE" id="PS50878">
    <property type="entry name" value="RT_POL"/>
    <property type="match status" value="1"/>
</dbReference>
<keyword evidence="4" id="KW-1185">Reference proteome</keyword>
<sequence>MLLTNTNYITDMAMRQELGSDHFPITVNLAIPTKKEKFRRTNREKTRKKHTPQSPQTTWKTLTGRTVVNEELDQLITERNRAFKSHQRIRTQESKAALDSLNKKIKEVAENHKHQAWEKLVNDLQHERNGIWKLNHILIGKKTKTCTPVIHGERGIVYIAEEKLEAIAEALVLQFEPNHQLTPTQTIEHMRAIYNKILKTSYFPPRVDAEKNNHLTQTRGKSYFPQNRWPISLLNTMAKVFEKILIKRIQNIVTQKMLLPNKQIGFWQHHSTIHAATRVAKYIITGYNNKKHTAALYIDIEKAYDKVKHTFLIHKLIEAGFPSVYWELIPSYLSNRKFHVTLDGHLSSQKNIETGVPQGLVLSPLLYALYTRDKPKCEVSSFILYAGDPVIYAKDRKVAFARTLLQGHAKKQEEY</sequence>
<protein>
    <recommendedName>
        <fullName evidence="2">Reverse transcriptase domain-containing protein</fullName>
    </recommendedName>
</protein>
<evidence type="ECO:0000313" key="3">
    <source>
        <dbReference type="EMBL" id="KAJ8887362.1"/>
    </source>
</evidence>
<reference evidence="3 4" key="1">
    <citation type="submission" date="2023-02" db="EMBL/GenBank/DDBJ databases">
        <title>LHISI_Scaffold_Assembly.</title>
        <authorList>
            <person name="Stuart O.P."/>
            <person name="Cleave R."/>
            <person name="Magrath M.J.L."/>
            <person name="Mikheyev A.S."/>
        </authorList>
    </citation>
    <scope>NUCLEOTIDE SEQUENCE [LARGE SCALE GENOMIC DNA]</scope>
    <source>
        <strain evidence="3">Daus_M_001</strain>
        <tissue evidence="3">Leg muscle</tissue>
    </source>
</reference>
<dbReference type="EMBL" id="JARBHB010000004">
    <property type="protein sequence ID" value="KAJ8887362.1"/>
    <property type="molecule type" value="Genomic_DNA"/>
</dbReference>
<proteinExistence type="predicted"/>